<feature type="region of interest" description="Disordered" evidence="1">
    <location>
        <begin position="165"/>
        <end position="204"/>
    </location>
</feature>
<dbReference type="SUPFAM" id="SSF51649">
    <property type="entry name" value="RuBisCo, C-terminal domain"/>
    <property type="match status" value="2"/>
</dbReference>
<dbReference type="InterPro" id="IPR036376">
    <property type="entry name" value="RuBisCO_lsu_C_sf"/>
</dbReference>
<dbReference type="Pfam" id="PF00016">
    <property type="entry name" value="RuBisCO_large"/>
    <property type="match status" value="1"/>
</dbReference>
<feature type="domain" description="Ribulose bisphosphate carboxylase large subunit C-terminal" evidence="2">
    <location>
        <begin position="67"/>
        <end position="138"/>
    </location>
</feature>
<evidence type="ECO:0000256" key="1">
    <source>
        <dbReference type="SAM" id="MobiDB-lite"/>
    </source>
</evidence>
<dbReference type="GO" id="GO:0016984">
    <property type="term" value="F:ribulose-bisphosphate carboxylase activity"/>
    <property type="evidence" value="ECO:0007669"/>
    <property type="project" value="InterPro"/>
</dbReference>
<evidence type="ECO:0000313" key="3">
    <source>
        <dbReference type="EMBL" id="CAE7559006.1"/>
    </source>
</evidence>
<proteinExistence type="predicted"/>
<name>A0A812UAG5_9DINO</name>
<dbReference type="GO" id="GO:0000287">
    <property type="term" value="F:magnesium ion binding"/>
    <property type="evidence" value="ECO:0007669"/>
    <property type="project" value="InterPro"/>
</dbReference>
<dbReference type="Gene3D" id="3.20.20.110">
    <property type="entry name" value="Ribulose bisphosphate carboxylase, large subunit, C-terminal domain"/>
    <property type="match status" value="2"/>
</dbReference>
<comment type="caution">
    <text evidence="3">The sequence shown here is derived from an EMBL/GenBank/DDBJ whole genome shotgun (WGS) entry which is preliminary data.</text>
</comment>
<protein>
    <submittedName>
        <fullName evidence="3">RbcG protein</fullName>
    </submittedName>
</protein>
<organism evidence="3 4">
    <name type="scientific">Symbiodinium natans</name>
    <dbReference type="NCBI Taxonomy" id="878477"/>
    <lineage>
        <taxon>Eukaryota</taxon>
        <taxon>Sar</taxon>
        <taxon>Alveolata</taxon>
        <taxon>Dinophyceae</taxon>
        <taxon>Suessiales</taxon>
        <taxon>Symbiodiniaceae</taxon>
        <taxon>Symbiodinium</taxon>
    </lineage>
</organism>
<dbReference type="InterPro" id="IPR000685">
    <property type="entry name" value="RuBisCO_lsu_C"/>
</dbReference>
<gene>
    <name evidence="3" type="primary">rbcG</name>
    <name evidence="3" type="ORF">SNAT2548_LOCUS31483</name>
</gene>
<keyword evidence="4" id="KW-1185">Reference proteome</keyword>
<reference evidence="3" key="1">
    <citation type="submission" date="2021-02" db="EMBL/GenBank/DDBJ databases">
        <authorList>
            <person name="Dougan E. K."/>
            <person name="Rhodes N."/>
            <person name="Thang M."/>
            <person name="Chan C."/>
        </authorList>
    </citation>
    <scope>NUCLEOTIDE SEQUENCE</scope>
</reference>
<accession>A0A812UAG5</accession>
<evidence type="ECO:0000313" key="4">
    <source>
        <dbReference type="Proteomes" id="UP000604046"/>
    </source>
</evidence>
<sequence length="204" mass="21924">MWHILGKATTNAGLMAVKPKQGLRPRPFAETSWYAFLGGGFIKRDEPKGIPMFCQMNGWIPEVVKAMRTCMGHSNVILTAGGGSFRHKDGPKPGAISCRQSEEAWKAWRSGQHGPISLSDGVIEFAKTHDEMKGAFLSFPERRGSDLPRLEGEARLRVPGACAAGVGCSPQAAPGANGSADARPPPREPRARRLARPGKTGPRS</sequence>
<dbReference type="AlphaFoldDB" id="A0A812UAG5"/>
<evidence type="ECO:0000259" key="2">
    <source>
        <dbReference type="Pfam" id="PF00016"/>
    </source>
</evidence>
<dbReference type="EMBL" id="CAJNDS010002661">
    <property type="protein sequence ID" value="CAE7559006.1"/>
    <property type="molecule type" value="Genomic_DNA"/>
</dbReference>
<dbReference type="OrthoDB" id="445323at2759"/>
<dbReference type="Proteomes" id="UP000604046">
    <property type="component" value="Unassembled WGS sequence"/>
</dbReference>